<organismHost>
    <name type="scientific">Homo sapiens</name>
    <name type="common">Human</name>
    <dbReference type="NCBI Taxonomy" id="9606"/>
</organismHost>
<keyword evidence="1" id="KW-1133">Transmembrane helix</keyword>
<dbReference type="EMBL" id="KP745637">
    <property type="protein sequence ID" value="AKI08266.1"/>
    <property type="molecule type" value="Genomic_DNA"/>
</dbReference>
<keyword evidence="1" id="KW-0472">Membrane</keyword>
<dbReference type="Proteomes" id="UP000158117">
    <property type="component" value="Segment"/>
</dbReference>
<evidence type="ECO:0000256" key="1">
    <source>
        <dbReference type="SAM" id="Phobius"/>
    </source>
</evidence>
<evidence type="ECO:0000313" key="2">
    <source>
        <dbReference type="EMBL" id="AKI08266.1"/>
    </source>
</evidence>
<evidence type="ECO:0000313" key="3">
    <source>
        <dbReference type="Proteomes" id="UP000158117"/>
    </source>
</evidence>
<gene>
    <name evidence="2" type="primary">UL41A</name>
</gene>
<proteinExistence type="predicted"/>
<protein>
    <submittedName>
        <fullName evidence="2">Protein UL41A</fullName>
    </submittedName>
</protein>
<organism evidence="2 3">
    <name type="scientific">Human cytomegalovirus</name>
    <name type="common">HHV-5</name>
    <name type="synonym">Human herpesvirus 5</name>
    <dbReference type="NCBI Taxonomy" id="10359"/>
    <lineage>
        <taxon>Viruses</taxon>
        <taxon>Duplodnaviria</taxon>
        <taxon>Heunggongvirae</taxon>
        <taxon>Peploviricota</taxon>
        <taxon>Herviviricetes</taxon>
        <taxon>Herpesvirales</taxon>
        <taxon>Orthoherpesviridae</taxon>
        <taxon>Betaherpesvirinae</taxon>
        <taxon>Cytomegalovirus</taxon>
        <taxon>Cytomegalovirus humanbeta5</taxon>
    </lineage>
</organism>
<name>A0A0G2T7K4_HCMV</name>
<keyword evidence="1" id="KW-0812">Transmembrane</keyword>
<dbReference type="InterPro" id="IPR020141">
    <property type="entry name" value="Herpesvirus_UL41A"/>
</dbReference>
<dbReference type="Pfam" id="PF17591">
    <property type="entry name" value="UL41A"/>
    <property type="match status" value="1"/>
</dbReference>
<sequence length="78" mass="8921">MTLFCRTANSTAGYVDMNVCIGMIGVVCFVFGVFILIFCSTLKAFYVRQKTYHLLGTESDDEETTVWEKRRVESDTDF</sequence>
<feature type="transmembrane region" description="Helical" evidence="1">
    <location>
        <begin position="21"/>
        <end position="46"/>
    </location>
</feature>
<reference evidence="2 3" key="1">
    <citation type="journal article" date="2015" name="J. Virol.">
        <title>High-throughput analysis of human cytomegalovirus genome diversity highlights the widespread occurrence of gene-disrupting mutations and pervasive recombination.</title>
        <authorList>
            <person name="Sijmons S."/>
            <person name="Thys K."/>
            <person name="Mbong Ngwese M."/>
            <person name="Van Damme E."/>
            <person name="Dvorak J."/>
            <person name="Van Loock M."/>
            <person name="Li G."/>
            <person name="Tachezy R."/>
            <person name="Busson L."/>
            <person name="Aerssens J."/>
            <person name="Van Ranst M."/>
            <person name="Maes P."/>
        </authorList>
    </citation>
    <scope>NUCLEOTIDE SEQUENCE [LARGE SCALE GENOMIC DNA]</scope>
    <source>
        <strain evidence="2">BE/9/2011</strain>
    </source>
</reference>
<accession>A0A0G2T7K4</accession>